<dbReference type="Pfam" id="PF13561">
    <property type="entry name" value="adh_short_C2"/>
    <property type="match status" value="1"/>
</dbReference>
<keyword evidence="12" id="KW-1185">Reference proteome</keyword>
<evidence type="ECO:0000256" key="8">
    <source>
        <dbReference type="PIRNR" id="PIRNR000094"/>
    </source>
</evidence>
<feature type="active site" description="Proton acceptor" evidence="9">
    <location>
        <position position="160"/>
    </location>
</feature>
<keyword evidence="6" id="KW-0443">Lipid metabolism</keyword>
<feature type="binding site" evidence="10">
    <location>
        <position position="15"/>
    </location>
    <ligand>
        <name>NAD(+)</name>
        <dbReference type="ChEBI" id="CHEBI:57540"/>
    </ligand>
</feature>
<keyword evidence="7 8" id="KW-0275">Fatty acid biosynthesis</keyword>
<evidence type="ECO:0000256" key="7">
    <source>
        <dbReference type="ARBA" id="ARBA00023160"/>
    </source>
</evidence>
<comment type="pathway">
    <text evidence="1">Lipid metabolism; fatty acid biosynthesis.</text>
</comment>
<evidence type="ECO:0000313" key="12">
    <source>
        <dbReference type="Proteomes" id="UP000241964"/>
    </source>
</evidence>
<evidence type="ECO:0000256" key="1">
    <source>
        <dbReference type="ARBA" id="ARBA00005194"/>
    </source>
</evidence>
<dbReference type="PANTHER" id="PTHR43159:SF2">
    <property type="entry name" value="ENOYL-[ACYL-CARRIER-PROTEIN] REDUCTASE [NADH], CHLOROPLASTIC"/>
    <property type="match status" value="1"/>
</dbReference>
<reference evidence="11 12" key="1">
    <citation type="submission" date="2018-03" db="EMBL/GenBank/DDBJ databases">
        <title>Genomic Encyclopedia of Archaeal and Bacterial Type Strains, Phase II (KMG-II): from individual species to whole genera.</title>
        <authorList>
            <person name="Goeker M."/>
        </authorList>
    </citation>
    <scope>NUCLEOTIDE SEQUENCE [LARGE SCALE GENOMIC DNA]</scope>
    <source>
        <strain evidence="11 12">DSM 29057</strain>
    </source>
</reference>
<evidence type="ECO:0000256" key="3">
    <source>
        <dbReference type="ARBA" id="ARBA00022516"/>
    </source>
</evidence>
<dbReference type="EMBL" id="PYAS01000005">
    <property type="protein sequence ID" value="PSL29497.1"/>
    <property type="molecule type" value="Genomic_DNA"/>
</dbReference>
<evidence type="ECO:0000256" key="6">
    <source>
        <dbReference type="ARBA" id="ARBA00023098"/>
    </source>
</evidence>
<dbReference type="GO" id="GO:0006633">
    <property type="term" value="P:fatty acid biosynthetic process"/>
    <property type="evidence" value="ECO:0007669"/>
    <property type="project" value="UniProtKB-KW"/>
</dbReference>
<dbReference type="SUPFAM" id="SSF51735">
    <property type="entry name" value="NAD(P)-binding Rossmann-fold domains"/>
    <property type="match status" value="1"/>
</dbReference>
<dbReference type="RefSeq" id="WP_106595759.1">
    <property type="nucleotide sequence ID" value="NZ_PYAS01000005.1"/>
</dbReference>
<dbReference type="PANTHER" id="PTHR43159">
    <property type="entry name" value="ENOYL-[ACYL-CARRIER-PROTEIN] REDUCTASE"/>
    <property type="match status" value="1"/>
</dbReference>
<dbReference type="Proteomes" id="UP000241964">
    <property type="component" value="Unassembled WGS sequence"/>
</dbReference>
<keyword evidence="5 8" id="KW-0560">Oxidoreductase</keyword>
<evidence type="ECO:0000256" key="2">
    <source>
        <dbReference type="ARBA" id="ARBA00009233"/>
    </source>
</evidence>
<feature type="active site" description="Proton acceptor" evidence="9">
    <location>
        <position position="150"/>
    </location>
</feature>
<evidence type="ECO:0000256" key="9">
    <source>
        <dbReference type="PIRSR" id="PIRSR000094-1"/>
    </source>
</evidence>
<keyword evidence="8 10" id="KW-0520">NAD</keyword>
<name>A0A2P8G6D5_9BACT</name>
<dbReference type="InterPro" id="IPR014358">
    <property type="entry name" value="Enoyl-ACP_Rdtase_NADH"/>
</dbReference>
<evidence type="ECO:0000256" key="4">
    <source>
        <dbReference type="ARBA" id="ARBA00022832"/>
    </source>
</evidence>
<organism evidence="11 12">
    <name type="scientific">Dyadobacter jiangsuensis</name>
    <dbReference type="NCBI Taxonomy" id="1591085"/>
    <lineage>
        <taxon>Bacteria</taxon>
        <taxon>Pseudomonadati</taxon>
        <taxon>Bacteroidota</taxon>
        <taxon>Cytophagia</taxon>
        <taxon>Cytophagales</taxon>
        <taxon>Spirosomataceae</taxon>
        <taxon>Dyadobacter</taxon>
    </lineage>
</organism>
<feature type="binding site" evidence="10">
    <location>
        <position position="167"/>
    </location>
    <ligand>
        <name>NAD(+)</name>
        <dbReference type="ChEBI" id="CHEBI:57540"/>
    </ligand>
</feature>
<evidence type="ECO:0000256" key="10">
    <source>
        <dbReference type="PIRSR" id="PIRSR000094-3"/>
    </source>
</evidence>
<sequence>MAYGLLKGKRGIISGALDENSIAWKVALKAKEEGATFVLTNAPIAMRMGAINDLAKQCDAEIIPADATSLEDIENLFTKSTEILGGKIDFVLHSIGMSLNVRKGKEYGDLNYDWFQKGIDISAISLHKFLQVAEKLDAINDWGSVVALSYIAAQRTYSFYSDMAEAKAMLESIARSYGYRYGKAKNVRVNTISQSPTKTKAGSGIEGFDAFYDFAEKMSPLGNASADDCANYAITLFSDLTRFVTMQNLYHDGGYSSTGISEELVTMIQEHAQKQQ</sequence>
<comment type="catalytic activity">
    <reaction evidence="8">
        <text>a 2,3-saturated acyl-[ACP] + NAD(+) = a (2E)-enoyl-[ACP] + NADH + H(+)</text>
        <dbReference type="Rhea" id="RHEA:10240"/>
        <dbReference type="Rhea" id="RHEA-COMP:9925"/>
        <dbReference type="Rhea" id="RHEA-COMP:9926"/>
        <dbReference type="ChEBI" id="CHEBI:15378"/>
        <dbReference type="ChEBI" id="CHEBI:57540"/>
        <dbReference type="ChEBI" id="CHEBI:57945"/>
        <dbReference type="ChEBI" id="CHEBI:78784"/>
        <dbReference type="ChEBI" id="CHEBI:78785"/>
        <dbReference type="EC" id="1.3.1.9"/>
    </reaction>
</comment>
<protein>
    <recommendedName>
        <fullName evidence="8">Enoyl-[acyl-carrier-protein] reductase [NADH]</fullName>
        <ecNumber evidence="8">1.3.1.9</ecNumber>
    </recommendedName>
</protein>
<dbReference type="GO" id="GO:0004318">
    <property type="term" value="F:enoyl-[acyl-carrier-protein] reductase (NADH) activity"/>
    <property type="evidence" value="ECO:0007669"/>
    <property type="project" value="UniProtKB-EC"/>
</dbReference>
<evidence type="ECO:0000256" key="5">
    <source>
        <dbReference type="ARBA" id="ARBA00023002"/>
    </source>
</evidence>
<feature type="binding site" evidence="10">
    <location>
        <position position="95"/>
    </location>
    <ligand>
        <name>NAD(+)</name>
        <dbReference type="ChEBI" id="CHEBI:57540"/>
    </ligand>
</feature>
<dbReference type="OrthoDB" id="9803628at2"/>
<comment type="caution">
    <text evidence="11">The sequence shown here is derived from an EMBL/GenBank/DDBJ whole genome shotgun (WGS) entry which is preliminary data.</text>
</comment>
<accession>A0A2P8G6D5</accession>
<feature type="binding site" evidence="10">
    <location>
        <begin position="21"/>
        <end position="22"/>
    </location>
    <ligand>
        <name>NAD(+)</name>
        <dbReference type="ChEBI" id="CHEBI:57540"/>
    </ligand>
</feature>
<dbReference type="EC" id="1.3.1.9" evidence="8"/>
<dbReference type="Gene3D" id="3.40.50.720">
    <property type="entry name" value="NAD(P)-binding Rossmann-like Domain"/>
    <property type="match status" value="1"/>
</dbReference>
<dbReference type="PIRSF" id="PIRSF000094">
    <property type="entry name" value="Enoyl-ACP_rdct"/>
    <property type="match status" value="1"/>
</dbReference>
<evidence type="ECO:0000313" key="11">
    <source>
        <dbReference type="EMBL" id="PSL29497.1"/>
    </source>
</evidence>
<dbReference type="AlphaFoldDB" id="A0A2P8G6D5"/>
<gene>
    <name evidence="11" type="ORF">CLV60_105339</name>
</gene>
<proteinExistence type="inferred from homology"/>
<comment type="similarity">
    <text evidence="2 8">Belongs to the short-chain dehydrogenases/reductases (SDR) family. FabI subfamily.</text>
</comment>
<keyword evidence="3 8" id="KW-0444">Lipid biosynthesis</keyword>
<dbReference type="InterPro" id="IPR002347">
    <property type="entry name" value="SDR_fam"/>
</dbReference>
<keyword evidence="4" id="KW-0276">Fatty acid metabolism</keyword>
<dbReference type="InterPro" id="IPR036291">
    <property type="entry name" value="NAD(P)-bd_dom_sf"/>
</dbReference>